<feature type="region of interest" description="Disordered" evidence="5">
    <location>
        <begin position="1"/>
        <end position="26"/>
    </location>
</feature>
<dbReference type="PANTHER" id="PTHR47960">
    <property type="entry name" value="DEAD-BOX ATP-DEPENDENT RNA HELICASE 50"/>
    <property type="match status" value="1"/>
</dbReference>
<evidence type="ECO:0000256" key="2">
    <source>
        <dbReference type="ARBA" id="ARBA00022801"/>
    </source>
</evidence>
<dbReference type="InterPro" id="IPR027417">
    <property type="entry name" value="P-loop_NTPase"/>
</dbReference>
<dbReference type="Pfam" id="PF00270">
    <property type="entry name" value="DEAD"/>
    <property type="match status" value="1"/>
</dbReference>
<keyword evidence="3" id="KW-0347">Helicase</keyword>
<dbReference type="Proteomes" id="UP000626092">
    <property type="component" value="Unassembled WGS sequence"/>
</dbReference>
<dbReference type="GO" id="GO:0004386">
    <property type="term" value="F:helicase activity"/>
    <property type="evidence" value="ECO:0007669"/>
    <property type="project" value="UniProtKB-KW"/>
</dbReference>
<organism evidence="7 8">
    <name type="scientific">Rhododendron simsii</name>
    <name type="common">Sims's rhododendron</name>
    <dbReference type="NCBI Taxonomy" id="118357"/>
    <lineage>
        <taxon>Eukaryota</taxon>
        <taxon>Viridiplantae</taxon>
        <taxon>Streptophyta</taxon>
        <taxon>Embryophyta</taxon>
        <taxon>Tracheophyta</taxon>
        <taxon>Spermatophyta</taxon>
        <taxon>Magnoliopsida</taxon>
        <taxon>eudicotyledons</taxon>
        <taxon>Gunneridae</taxon>
        <taxon>Pentapetalae</taxon>
        <taxon>asterids</taxon>
        <taxon>Ericales</taxon>
        <taxon>Ericaceae</taxon>
        <taxon>Ericoideae</taxon>
        <taxon>Rhodoreae</taxon>
        <taxon>Rhododendron</taxon>
    </lineage>
</organism>
<evidence type="ECO:0000313" key="8">
    <source>
        <dbReference type="Proteomes" id="UP000626092"/>
    </source>
</evidence>
<dbReference type="InterPro" id="IPR011545">
    <property type="entry name" value="DEAD/DEAH_box_helicase_dom"/>
</dbReference>
<sequence>MAKGDDALRRKKNKLNRKKQRANDTTAVSNRIAAIIAAKKRRLTGKRRNCQLLPCELNIVVEYCGRCSRVQYFGYVLYGFPSLAELSIVGKMGMCFSLPTPENPFNDKYEKRDIKGKETKKPVPSKADCKVAVNGNSVASKKGTLGRNHVSTDHHQQQETVKGNNWWDDPTMSLKSINNMGKKNVVIPVKEQDFEQSGCPSKFLAQCLNSVQNAMRHNGFSAEEDKPLFIDKWGVEFWKCYSVGKDILETSGACSTIEQIAWITSTATDSIARKEKEGLSLAGPFLLFLVPSQENAIKVRTVCKSLKGHGIHTVSLHTGTSIDHQIHGLKSIEPEFLVSTPERLLELVSLKAIDISGVSLLVVDGLETLIKGGHSDAIKSIRQHISTNPHTVVFSDCSSHTSIPLVQNLLCGSIRRLSLNNSISSQGACILQSIHVCVSEEEKISKGIQVLDQACGDQPNLQLSKVLFVVGKDSNFNPLVTAIESKGYSVAVNSAPGSEIKNRKRRPAVLISKVEHINTSDFGGFELVIISDFVHSIDDYVQILTRMARHTVSGALHSFLTTENATLIEQLIEILERCGQAVPDAVRNLCHSISMVKG</sequence>
<evidence type="ECO:0000256" key="3">
    <source>
        <dbReference type="ARBA" id="ARBA00022806"/>
    </source>
</evidence>
<name>A0A834FWH1_RHOSS</name>
<feature type="compositionally biased region" description="Basic residues" evidence="5">
    <location>
        <begin position="9"/>
        <end position="20"/>
    </location>
</feature>
<protein>
    <recommendedName>
        <fullName evidence="6">DEAD/DEAH-box helicase domain-containing protein</fullName>
    </recommendedName>
</protein>
<evidence type="ECO:0000259" key="6">
    <source>
        <dbReference type="Pfam" id="PF00270"/>
    </source>
</evidence>
<evidence type="ECO:0000256" key="5">
    <source>
        <dbReference type="SAM" id="MobiDB-lite"/>
    </source>
</evidence>
<evidence type="ECO:0000313" key="7">
    <source>
        <dbReference type="EMBL" id="KAF7115199.1"/>
    </source>
</evidence>
<keyword evidence="4" id="KW-0067">ATP-binding</keyword>
<reference evidence="7" key="1">
    <citation type="submission" date="2019-11" db="EMBL/GenBank/DDBJ databases">
        <authorList>
            <person name="Liu Y."/>
            <person name="Hou J."/>
            <person name="Li T.-Q."/>
            <person name="Guan C.-H."/>
            <person name="Wu X."/>
            <person name="Wu H.-Z."/>
            <person name="Ling F."/>
            <person name="Zhang R."/>
            <person name="Shi X.-G."/>
            <person name="Ren J.-P."/>
            <person name="Chen E.-F."/>
            <person name="Sun J.-M."/>
        </authorList>
    </citation>
    <scope>NUCLEOTIDE SEQUENCE</scope>
    <source>
        <strain evidence="7">Adult_tree_wgs_1</strain>
        <tissue evidence="7">Leaves</tissue>
    </source>
</reference>
<keyword evidence="2" id="KW-0378">Hydrolase</keyword>
<evidence type="ECO:0000256" key="4">
    <source>
        <dbReference type="ARBA" id="ARBA00022840"/>
    </source>
</evidence>
<feature type="region of interest" description="Disordered" evidence="5">
    <location>
        <begin position="142"/>
        <end position="165"/>
    </location>
</feature>
<feature type="domain" description="DEAD/DEAH-box helicase" evidence="6">
    <location>
        <begin position="281"/>
        <end position="395"/>
    </location>
</feature>
<proteinExistence type="predicted"/>
<accession>A0A834FWH1</accession>
<keyword evidence="8" id="KW-1185">Reference proteome</keyword>
<dbReference type="AlphaFoldDB" id="A0A834FWH1"/>
<dbReference type="Gene3D" id="3.40.50.300">
    <property type="entry name" value="P-loop containing nucleotide triphosphate hydrolases"/>
    <property type="match status" value="2"/>
</dbReference>
<comment type="caution">
    <text evidence="7">The sequence shown here is derived from an EMBL/GenBank/DDBJ whole genome shotgun (WGS) entry which is preliminary data.</text>
</comment>
<keyword evidence="1" id="KW-0547">Nucleotide-binding</keyword>
<dbReference type="OrthoDB" id="1902637at2759"/>
<dbReference type="SUPFAM" id="SSF52540">
    <property type="entry name" value="P-loop containing nucleoside triphosphate hydrolases"/>
    <property type="match status" value="1"/>
</dbReference>
<dbReference type="EMBL" id="WJXA01000162">
    <property type="protein sequence ID" value="KAF7115199.1"/>
    <property type="molecule type" value="Genomic_DNA"/>
</dbReference>
<dbReference type="GO" id="GO:0005524">
    <property type="term" value="F:ATP binding"/>
    <property type="evidence" value="ECO:0007669"/>
    <property type="project" value="UniProtKB-KW"/>
</dbReference>
<dbReference type="GO" id="GO:0003676">
    <property type="term" value="F:nucleic acid binding"/>
    <property type="evidence" value="ECO:0007669"/>
    <property type="project" value="InterPro"/>
</dbReference>
<dbReference type="GO" id="GO:0016787">
    <property type="term" value="F:hydrolase activity"/>
    <property type="evidence" value="ECO:0007669"/>
    <property type="project" value="UniProtKB-KW"/>
</dbReference>
<evidence type="ECO:0000256" key="1">
    <source>
        <dbReference type="ARBA" id="ARBA00022741"/>
    </source>
</evidence>
<gene>
    <name evidence="7" type="ORF">RHSIM_RhsimUnG0061600</name>
</gene>